<dbReference type="SMART" id="SM00065">
    <property type="entry name" value="GAF"/>
    <property type="match status" value="1"/>
</dbReference>
<dbReference type="InterPro" id="IPR005467">
    <property type="entry name" value="His_kinase_dom"/>
</dbReference>
<dbReference type="InterPro" id="IPR036097">
    <property type="entry name" value="HisK_dim/P_sf"/>
</dbReference>
<dbReference type="OrthoDB" id="8552871at2"/>
<dbReference type="InterPro" id="IPR000700">
    <property type="entry name" value="PAS-assoc_C"/>
</dbReference>
<evidence type="ECO:0000259" key="10">
    <source>
        <dbReference type="PROSITE" id="PS50113"/>
    </source>
</evidence>
<dbReference type="SUPFAM" id="SSF52172">
    <property type="entry name" value="CheY-like"/>
    <property type="match status" value="1"/>
</dbReference>
<evidence type="ECO:0000313" key="12">
    <source>
        <dbReference type="Proteomes" id="UP000294593"/>
    </source>
</evidence>
<dbReference type="InterPro" id="IPR035965">
    <property type="entry name" value="PAS-like_dom_sf"/>
</dbReference>
<evidence type="ECO:0000256" key="2">
    <source>
        <dbReference type="ARBA" id="ARBA00012438"/>
    </source>
</evidence>
<feature type="domain" description="Histidine kinase" evidence="7">
    <location>
        <begin position="832"/>
        <end position="1051"/>
    </location>
</feature>
<dbReference type="Gene3D" id="3.30.450.40">
    <property type="match status" value="1"/>
</dbReference>
<dbReference type="Pfam" id="PF02518">
    <property type="entry name" value="HATPase_c"/>
    <property type="match status" value="1"/>
</dbReference>
<evidence type="ECO:0000256" key="5">
    <source>
        <dbReference type="ARBA" id="ARBA00022777"/>
    </source>
</evidence>
<dbReference type="InterPro" id="IPR000014">
    <property type="entry name" value="PAS"/>
</dbReference>
<protein>
    <recommendedName>
        <fullName evidence="2">histidine kinase</fullName>
        <ecNumber evidence="2">2.7.13.3</ecNumber>
    </recommendedName>
</protein>
<keyword evidence="12" id="KW-1185">Reference proteome</keyword>
<comment type="catalytic activity">
    <reaction evidence="1">
        <text>ATP + protein L-histidine = ADP + protein N-phospho-L-histidine.</text>
        <dbReference type="EC" id="2.7.13.3"/>
    </reaction>
</comment>
<dbReference type="InterPro" id="IPR013655">
    <property type="entry name" value="PAS_fold_3"/>
</dbReference>
<evidence type="ECO:0000259" key="8">
    <source>
        <dbReference type="PROSITE" id="PS50110"/>
    </source>
</evidence>
<gene>
    <name evidence="11" type="ORF">EV672_103124</name>
</gene>
<dbReference type="PROSITE" id="PS50110">
    <property type="entry name" value="RESPONSE_REGULATORY"/>
    <property type="match status" value="1"/>
</dbReference>
<dbReference type="SUPFAM" id="SSF55874">
    <property type="entry name" value="ATPase domain of HSP90 chaperone/DNA topoisomerase II/histidine kinase"/>
    <property type="match status" value="1"/>
</dbReference>
<keyword evidence="4" id="KW-0808">Transferase</keyword>
<organism evidence="11 12">
    <name type="scientific">Aquabacterium commune</name>
    <dbReference type="NCBI Taxonomy" id="70586"/>
    <lineage>
        <taxon>Bacteria</taxon>
        <taxon>Pseudomonadati</taxon>
        <taxon>Pseudomonadota</taxon>
        <taxon>Betaproteobacteria</taxon>
        <taxon>Burkholderiales</taxon>
        <taxon>Aquabacterium</taxon>
    </lineage>
</organism>
<dbReference type="NCBIfam" id="TIGR00229">
    <property type="entry name" value="sensory_box"/>
    <property type="match status" value="3"/>
</dbReference>
<dbReference type="CDD" id="cd00130">
    <property type="entry name" value="PAS"/>
    <property type="match status" value="3"/>
</dbReference>
<dbReference type="PROSITE" id="PS50113">
    <property type="entry name" value="PAC"/>
    <property type="match status" value="2"/>
</dbReference>
<dbReference type="GO" id="GO:0000155">
    <property type="term" value="F:phosphorelay sensor kinase activity"/>
    <property type="evidence" value="ECO:0007669"/>
    <property type="project" value="InterPro"/>
</dbReference>
<dbReference type="PROSITE" id="PS50112">
    <property type="entry name" value="PAS"/>
    <property type="match status" value="3"/>
</dbReference>
<dbReference type="SUPFAM" id="SSF47384">
    <property type="entry name" value="Homodimeric domain of signal transducing histidine kinase"/>
    <property type="match status" value="1"/>
</dbReference>
<dbReference type="InterPro" id="IPR003661">
    <property type="entry name" value="HisK_dim/P_dom"/>
</dbReference>
<dbReference type="Gene3D" id="1.10.287.130">
    <property type="match status" value="1"/>
</dbReference>
<evidence type="ECO:0000256" key="1">
    <source>
        <dbReference type="ARBA" id="ARBA00000085"/>
    </source>
</evidence>
<evidence type="ECO:0000256" key="3">
    <source>
        <dbReference type="ARBA" id="ARBA00022553"/>
    </source>
</evidence>
<dbReference type="InterPro" id="IPR036890">
    <property type="entry name" value="HATPase_C_sf"/>
</dbReference>
<feature type="domain" description="PAS" evidence="9">
    <location>
        <begin position="686"/>
        <end position="758"/>
    </location>
</feature>
<dbReference type="SMART" id="SM00387">
    <property type="entry name" value="HATPase_c"/>
    <property type="match status" value="1"/>
</dbReference>
<dbReference type="Gene3D" id="3.30.450.20">
    <property type="entry name" value="PAS domain"/>
    <property type="match status" value="5"/>
</dbReference>
<dbReference type="PRINTS" id="PR00344">
    <property type="entry name" value="BCTRLSENSOR"/>
</dbReference>
<dbReference type="EC" id="2.7.13.3" evidence="2"/>
<dbReference type="Pfam" id="PF13188">
    <property type="entry name" value="PAS_8"/>
    <property type="match status" value="1"/>
</dbReference>
<dbReference type="Pfam" id="PF00072">
    <property type="entry name" value="Response_reg"/>
    <property type="match status" value="1"/>
</dbReference>
<dbReference type="EMBL" id="SNXW01000003">
    <property type="protein sequence ID" value="TDP84555.1"/>
    <property type="molecule type" value="Genomic_DNA"/>
</dbReference>
<keyword evidence="3 6" id="KW-0597">Phosphoprotein</keyword>
<dbReference type="Proteomes" id="UP000294593">
    <property type="component" value="Unassembled WGS sequence"/>
</dbReference>
<dbReference type="GO" id="GO:0005886">
    <property type="term" value="C:plasma membrane"/>
    <property type="evidence" value="ECO:0007669"/>
    <property type="project" value="TreeGrafter"/>
</dbReference>
<accession>A0A4R6REQ3</accession>
<dbReference type="SMART" id="SM00388">
    <property type="entry name" value="HisKA"/>
    <property type="match status" value="1"/>
</dbReference>
<dbReference type="Pfam" id="PF00512">
    <property type="entry name" value="HisKA"/>
    <property type="match status" value="1"/>
</dbReference>
<dbReference type="InterPro" id="IPR001610">
    <property type="entry name" value="PAC"/>
</dbReference>
<dbReference type="InterPro" id="IPR029016">
    <property type="entry name" value="GAF-like_dom_sf"/>
</dbReference>
<dbReference type="InterPro" id="IPR013656">
    <property type="entry name" value="PAS_4"/>
</dbReference>
<dbReference type="InterPro" id="IPR011006">
    <property type="entry name" value="CheY-like_superfamily"/>
</dbReference>
<dbReference type="CDD" id="cd00082">
    <property type="entry name" value="HisKA"/>
    <property type="match status" value="1"/>
</dbReference>
<feature type="domain" description="Response regulatory" evidence="8">
    <location>
        <begin position="1096"/>
        <end position="1213"/>
    </location>
</feature>
<keyword evidence="5" id="KW-0418">Kinase</keyword>
<comment type="caution">
    <text evidence="11">The sequence shown here is derived from an EMBL/GenBank/DDBJ whole genome shotgun (WGS) entry which is preliminary data.</text>
</comment>
<dbReference type="SUPFAM" id="SSF55785">
    <property type="entry name" value="PYP-like sensor domain (PAS domain)"/>
    <property type="match status" value="5"/>
</dbReference>
<dbReference type="SMART" id="SM00086">
    <property type="entry name" value="PAC"/>
    <property type="match status" value="4"/>
</dbReference>
<dbReference type="PANTHER" id="PTHR43047">
    <property type="entry name" value="TWO-COMPONENT HISTIDINE PROTEIN KINASE"/>
    <property type="match status" value="1"/>
</dbReference>
<evidence type="ECO:0000313" key="11">
    <source>
        <dbReference type="EMBL" id="TDP84555.1"/>
    </source>
</evidence>
<dbReference type="Gene3D" id="3.40.50.2300">
    <property type="match status" value="1"/>
</dbReference>
<dbReference type="Pfam" id="PF01590">
    <property type="entry name" value="GAF"/>
    <property type="match status" value="1"/>
</dbReference>
<proteinExistence type="predicted"/>
<reference evidence="11 12" key="1">
    <citation type="submission" date="2019-03" db="EMBL/GenBank/DDBJ databases">
        <title>Genomic Encyclopedia of Type Strains, Phase IV (KMG-IV): sequencing the most valuable type-strain genomes for metagenomic binning, comparative biology and taxonomic classification.</title>
        <authorList>
            <person name="Goeker M."/>
        </authorList>
    </citation>
    <scope>NUCLEOTIDE SEQUENCE [LARGE SCALE GENOMIC DNA]</scope>
    <source>
        <strain evidence="11 12">DSM 11901</strain>
    </source>
</reference>
<feature type="domain" description="PAC" evidence="10">
    <location>
        <begin position="762"/>
        <end position="815"/>
    </location>
</feature>
<dbReference type="AlphaFoldDB" id="A0A4R6REQ3"/>
<dbReference type="GO" id="GO:0009927">
    <property type="term" value="F:histidine phosphotransfer kinase activity"/>
    <property type="evidence" value="ECO:0007669"/>
    <property type="project" value="TreeGrafter"/>
</dbReference>
<evidence type="ECO:0000256" key="6">
    <source>
        <dbReference type="PROSITE-ProRule" id="PRU00169"/>
    </source>
</evidence>
<feature type="domain" description="PAC" evidence="10">
    <location>
        <begin position="245"/>
        <end position="299"/>
    </location>
</feature>
<dbReference type="PANTHER" id="PTHR43047:SF72">
    <property type="entry name" value="OSMOSENSING HISTIDINE PROTEIN KINASE SLN1"/>
    <property type="match status" value="1"/>
</dbReference>
<evidence type="ECO:0000259" key="9">
    <source>
        <dbReference type="PROSITE" id="PS50112"/>
    </source>
</evidence>
<dbReference type="SMART" id="SM00091">
    <property type="entry name" value="PAS"/>
    <property type="match status" value="4"/>
</dbReference>
<dbReference type="PROSITE" id="PS50109">
    <property type="entry name" value="HIS_KIN"/>
    <property type="match status" value="1"/>
</dbReference>
<dbReference type="Pfam" id="PF08448">
    <property type="entry name" value="PAS_4"/>
    <property type="match status" value="1"/>
</dbReference>
<dbReference type="SUPFAM" id="SSF55781">
    <property type="entry name" value="GAF domain-like"/>
    <property type="match status" value="1"/>
</dbReference>
<dbReference type="InterPro" id="IPR004358">
    <property type="entry name" value="Sig_transdc_His_kin-like_C"/>
</dbReference>
<feature type="modified residue" description="4-aspartylphosphate" evidence="6">
    <location>
        <position position="1146"/>
    </location>
</feature>
<sequence length="1225" mass="135687">MTFSAVHPDEAERLALLHSTHLLQAQGSESAQAFQALARMLSRLLQVPTTAINLIDSHRVQALARTGLNLPPLARSDAPCTHLLQTPQPVCVRDLRDDSRFQHLAANTALQGMVAYAGVPLWVDGQVLGTVCAFDAQARDWSDEALAHLQDVATAASAMLLGAVTAHRAQHAEERVRTASLAGSDWLWETDVNGQLTWVSAGLLQHTGLEPETEIGMKVTSVISPRDDDTRASWDSYQQARARHAPFQDLIADRNTPRGRITVSISGTPILDAQGECQGYRGASRDITRQLSAEQAARRADQLLRKAIETFHMSVVITDREGMIVLANRHWRQSMGAAYEPGQKHWPSILRQLTLSGDYPEAVGREEEFLHWRLGLHHQDRAHEIRFRDRWLLVRDETLDDGSTVHFAMDVTQTRENAELLTTQRQALHDSEARLSAVLRALPDLWFVIDADDRYVDGHMDHPQLLGEMPKMIGQLMGAHLPDDIGQRQRDAVALARASGQPRTLNYDLRGHDQVLRHFEARITPMPAGQLLYLTADITERKNAAEKLRVSEELYRSVAATISDGLIIIDLDGRVVALNPAACRILGLPAGLPSLNEAVGSAFDLLEDDLVTPLPRERWPLSETMRTGLRVTDRVVPARRADHEIVWLQMSANLIRVDRDTPPFAAMATFRDITRERLTVQDLALSEERWKFALEGAGDGVWDWDMPSGCMYYSTRWKQMLGYEDHEITDTPEEYFLRVHPEDRDAVAHSTMRFVTESVGVQQVEFRLRHRQGHYLHILSRGKVVSHSRDGKPLRVVGTHSDISVLKQAEQAERQREFAEAASAAKSEFLSRMSHEIRTPLNAITGFAQLMRLQMGQGSGDNPLRNYIEQILHAGRHLSGLVNDVLDLQQVEAGIVKLKPEPITLADELVQCLSMLLPMAEQREISMSSYIEPDATVLADRQRLRQVLMNIGSNAIKYNRDGGSVVVRAERQADDTVLLSLQDTGTGMTAAQLARLYQPFERLGRETSSVAGTGLGLIITRSLVESMGGHMDIVSQPGAGTRVSVTLPGAHTVGPQDEVAELRETPAAVTPEDGSPDWMTVPATPMSASADLPALRVLYVEDNRINALLFAEALRPYAEIALDIAEDGDIAMSMARENPPHVLVLDAHLPGMSGFEVLEAMRQLPPLADAPAFMCSADAMPEDLARAKQAGFTGYWTKPIDIVAVTTELCRLAQTLPRVAHNATP</sequence>
<dbReference type="InterPro" id="IPR001789">
    <property type="entry name" value="Sig_transdc_resp-reg_receiver"/>
</dbReference>
<dbReference type="InterPro" id="IPR003594">
    <property type="entry name" value="HATPase_dom"/>
</dbReference>
<dbReference type="RefSeq" id="WP_133607643.1">
    <property type="nucleotide sequence ID" value="NZ_SNXW01000003.1"/>
</dbReference>
<evidence type="ECO:0000256" key="4">
    <source>
        <dbReference type="ARBA" id="ARBA00022679"/>
    </source>
</evidence>
<dbReference type="SMART" id="SM00448">
    <property type="entry name" value="REC"/>
    <property type="match status" value="1"/>
</dbReference>
<name>A0A4R6REQ3_9BURK</name>
<evidence type="ECO:0000259" key="7">
    <source>
        <dbReference type="PROSITE" id="PS50109"/>
    </source>
</evidence>
<feature type="domain" description="PAS" evidence="9">
    <location>
        <begin position="172"/>
        <end position="227"/>
    </location>
</feature>
<dbReference type="InterPro" id="IPR003018">
    <property type="entry name" value="GAF"/>
</dbReference>
<dbReference type="Gene3D" id="3.30.565.10">
    <property type="entry name" value="Histidine kinase-like ATPase, C-terminal domain"/>
    <property type="match status" value="1"/>
</dbReference>
<feature type="domain" description="PAS" evidence="9">
    <location>
        <begin position="551"/>
        <end position="588"/>
    </location>
</feature>
<dbReference type="Pfam" id="PF08447">
    <property type="entry name" value="PAS_3"/>
    <property type="match status" value="1"/>
</dbReference>